<dbReference type="SMART" id="SM00368">
    <property type="entry name" value="LRR_RI"/>
    <property type="match status" value="5"/>
</dbReference>
<dbReference type="Proteomes" id="UP000663870">
    <property type="component" value="Unassembled WGS sequence"/>
</dbReference>
<reference evidence="9" key="1">
    <citation type="submission" date="2021-02" db="EMBL/GenBank/DDBJ databases">
        <authorList>
            <person name="Nowell W R."/>
        </authorList>
    </citation>
    <scope>NUCLEOTIDE SEQUENCE</scope>
</reference>
<comment type="catalytic activity">
    <reaction evidence="6 7">
        <text>L-arginyl-[protein] + NAD(+) = N(omega)-(ADP-D-ribosyl)-L-arginyl-[protein] + nicotinamide + H(+)</text>
        <dbReference type="Rhea" id="RHEA:19149"/>
        <dbReference type="Rhea" id="RHEA-COMP:10532"/>
        <dbReference type="Rhea" id="RHEA-COMP:15087"/>
        <dbReference type="ChEBI" id="CHEBI:15378"/>
        <dbReference type="ChEBI" id="CHEBI:17154"/>
        <dbReference type="ChEBI" id="CHEBI:29965"/>
        <dbReference type="ChEBI" id="CHEBI:57540"/>
        <dbReference type="ChEBI" id="CHEBI:142554"/>
        <dbReference type="EC" id="2.4.2.31"/>
    </reaction>
</comment>
<evidence type="ECO:0000256" key="5">
    <source>
        <dbReference type="ARBA" id="ARBA00022737"/>
    </source>
</evidence>
<keyword evidence="3 7" id="KW-0808">Transferase</keyword>
<evidence type="ECO:0000256" key="1">
    <source>
        <dbReference type="ARBA" id="ARBA00009558"/>
    </source>
</evidence>
<dbReference type="GO" id="GO:0106274">
    <property type="term" value="F:NAD+-protein-arginine ADP-ribosyltransferase activity"/>
    <property type="evidence" value="ECO:0007669"/>
    <property type="project" value="UniProtKB-EC"/>
</dbReference>
<keyword evidence="2 7" id="KW-0328">Glycosyltransferase</keyword>
<keyword evidence="5" id="KW-0677">Repeat</keyword>
<gene>
    <name evidence="9" type="ORF">JXQ802_LOCUS43263</name>
    <name evidence="8" type="ORF">PYM288_LOCUS28128</name>
</gene>
<keyword evidence="7" id="KW-0520">NAD</keyword>
<dbReference type="PANTHER" id="PTHR24111">
    <property type="entry name" value="LEUCINE-RICH REPEAT-CONTAINING PROTEIN 34"/>
    <property type="match status" value="1"/>
</dbReference>
<sequence length="458" mass="52008">MTLMPPRTSQNPTFIRDSDIGLSSTTISESLRTFEDKPLVSLEEAVEPLKFVVEEVNNMIMNVKAICYSPANGLSIDESASIMLYTLDWTPKEKSFYFILNQTLRSQTANYQLWYPYLRLFTSSLGKLPPLNNLTIYRGIKANVGNEYPVRKRFYCSTFLSCSSHINIIQDFLGQTGPRTLFTIECYSGKDISQHSYFNTEKEILIPIDKYFEVINNVKQGNEFHLIQLKEIEPPPIMSLHNRQLIDRIRNCSFRVAIDLKEQQLTLEDMNIVVNEAIINKQCTELNLQKNAITSESIVIIVSALETNSTLQKLWLDNNCLSDMGVHCLATILSVNKSILTTLGLNSNGITDEGAKILAKMLKTNKTLTYLRLTHNQISNQGIQLLADTLTHHNNTLTQFDISSNKLVNDSSIDYLIQMIIHNRTLSSLTILDCSLSENGKQKFRTMGQSKYGFKLCL</sequence>
<dbReference type="InterPro" id="IPR000768">
    <property type="entry name" value="ART"/>
</dbReference>
<evidence type="ECO:0000256" key="6">
    <source>
        <dbReference type="ARBA" id="ARBA00047597"/>
    </source>
</evidence>
<dbReference type="AlphaFoldDB" id="A0A815WNG6"/>
<dbReference type="Pfam" id="PF13516">
    <property type="entry name" value="LRR_6"/>
    <property type="match status" value="3"/>
</dbReference>
<evidence type="ECO:0000256" key="4">
    <source>
        <dbReference type="ARBA" id="ARBA00022695"/>
    </source>
</evidence>
<dbReference type="InterPro" id="IPR032675">
    <property type="entry name" value="LRR_dom_sf"/>
</dbReference>
<dbReference type="Pfam" id="PF01129">
    <property type="entry name" value="ART"/>
    <property type="match status" value="1"/>
</dbReference>
<dbReference type="EMBL" id="CAJNOH010002001">
    <property type="protein sequence ID" value="CAF1265976.1"/>
    <property type="molecule type" value="Genomic_DNA"/>
</dbReference>
<dbReference type="GO" id="GO:0016779">
    <property type="term" value="F:nucleotidyltransferase activity"/>
    <property type="evidence" value="ECO:0007669"/>
    <property type="project" value="UniProtKB-KW"/>
</dbReference>
<dbReference type="Gene3D" id="3.90.176.10">
    <property type="entry name" value="Toxin ADP-ribosyltransferase, Chain A, domain 1"/>
    <property type="match status" value="1"/>
</dbReference>
<dbReference type="PANTHER" id="PTHR24111:SF0">
    <property type="entry name" value="LEUCINE-RICH REPEAT-CONTAINING PROTEIN"/>
    <property type="match status" value="1"/>
</dbReference>
<dbReference type="SUPFAM" id="SSF52047">
    <property type="entry name" value="RNI-like"/>
    <property type="match status" value="1"/>
</dbReference>
<comment type="caution">
    <text evidence="9">The sequence shown here is derived from an EMBL/GenBank/DDBJ whole genome shotgun (WGS) entry which is preliminary data.</text>
</comment>
<dbReference type="EC" id="2.4.2.31" evidence="7"/>
<evidence type="ECO:0000256" key="3">
    <source>
        <dbReference type="ARBA" id="ARBA00022679"/>
    </source>
</evidence>
<evidence type="ECO:0000313" key="9">
    <source>
        <dbReference type="EMBL" id="CAF1545690.1"/>
    </source>
</evidence>
<keyword evidence="10" id="KW-1185">Reference proteome</keyword>
<evidence type="ECO:0000256" key="7">
    <source>
        <dbReference type="RuleBase" id="RU361228"/>
    </source>
</evidence>
<dbReference type="Gene3D" id="3.80.10.10">
    <property type="entry name" value="Ribonuclease Inhibitor"/>
    <property type="match status" value="2"/>
</dbReference>
<comment type="similarity">
    <text evidence="1 7">Belongs to the Arg-specific ADP-ribosyltransferase family.</text>
</comment>
<dbReference type="InterPro" id="IPR001611">
    <property type="entry name" value="Leu-rich_rpt"/>
</dbReference>
<dbReference type="Proteomes" id="UP000663854">
    <property type="component" value="Unassembled WGS sequence"/>
</dbReference>
<dbReference type="EMBL" id="CAJNOL010003085">
    <property type="protein sequence ID" value="CAF1545690.1"/>
    <property type="molecule type" value="Genomic_DNA"/>
</dbReference>
<proteinExistence type="inferred from homology"/>
<dbReference type="PROSITE" id="PS51996">
    <property type="entry name" value="TR_MART"/>
    <property type="match status" value="1"/>
</dbReference>
<keyword evidence="4" id="KW-0548">Nucleotidyltransferase</keyword>
<dbReference type="SUPFAM" id="SSF56399">
    <property type="entry name" value="ADP-ribosylation"/>
    <property type="match status" value="1"/>
</dbReference>
<evidence type="ECO:0000313" key="8">
    <source>
        <dbReference type="EMBL" id="CAF1265976.1"/>
    </source>
</evidence>
<evidence type="ECO:0000313" key="10">
    <source>
        <dbReference type="Proteomes" id="UP000663870"/>
    </source>
</evidence>
<name>A0A815WNG6_9BILA</name>
<dbReference type="InterPro" id="IPR052201">
    <property type="entry name" value="LRR-containing_regulator"/>
</dbReference>
<keyword evidence="7" id="KW-0521">NADP</keyword>
<accession>A0A815WNG6</accession>
<evidence type="ECO:0000256" key="2">
    <source>
        <dbReference type="ARBA" id="ARBA00022676"/>
    </source>
</evidence>
<organism evidence="9 10">
    <name type="scientific">Rotaria sordida</name>
    <dbReference type="NCBI Taxonomy" id="392033"/>
    <lineage>
        <taxon>Eukaryota</taxon>
        <taxon>Metazoa</taxon>
        <taxon>Spiralia</taxon>
        <taxon>Gnathifera</taxon>
        <taxon>Rotifera</taxon>
        <taxon>Eurotatoria</taxon>
        <taxon>Bdelloidea</taxon>
        <taxon>Philodinida</taxon>
        <taxon>Philodinidae</taxon>
        <taxon>Rotaria</taxon>
    </lineage>
</organism>
<protein>
    <recommendedName>
        <fullName evidence="7">NAD(P)(+)--arginine ADP-ribosyltransferase</fullName>
        <ecNumber evidence="7">2.4.2.31</ecNumber>
    </recommendedName>
    <alternativeName>
        <fullName evidence="7">Mono(ADP-ribosyl)transferase</fullName>
    </alternativeName>
</protein>